<dbReference type="PANTHER" id="PTHR11772:SF48">
    <property type="entry name" value="ASPARAGINE SYNTHETASE [GLUTAMINE-HYDROLYZING] 1"/>
    <property type="match status" value="1"/>
</dbReference>
<dbReference type="InParanoid" id="A0A059C3S7"/>
<keyword evidence="2" id="KW-0067">ATP-binding</keyword>
<dbReference type="PANTHER" id="PTHR11772">
    <property type="entry name" value="ASPARAGINE SYNTHETASE"/>
    <property type="match status" value="1"/>
</dbReference>
<dbReference type="InterPro" id="IPR050795">
    <property type="entry name" value="Asn_Synthetase"/>
</dbReference>
<gene>
    <name evidence="3" type="ORF">EUGRSUZ_E01055</name>
</gene>
<reference evidence="3" key="1">
    <citation type="submission" date="2013-07" db="EMBL/GenBank/DDBJ databases">
        <title>The genome of Eucalyptus grandis.</title>
        <authorList>
            <person name="Schmutz J."/>
            <person name="Hayes R."/>
            <person name="Myburg A."/>
            <person name="Tuskan G."/>
            <person name="Grattapaglia D."/>
            <person name="Rokhsar D.S."/>
        </authorList>
    </citation>
    <scope>NUCLEOTIDE SEQUENCE</scope>
    <source>
        <tissue evidence="3">Leaf extractions</tissue>
    </source>
</reference>
<dbReference type="Gramene" id="KCW72585">
    <property type="protein sequence ID" value="KCW72585"/>
    <property type="gene ID" value="EUGRSUZ_E01055"/>
</dbReference>
<dbReference type="STRING" id="71139.A0A059C3S7"/>
<evidence type="ECO:0000256" key="2">
    <source>
        <dbReference type="ARBA" id="ARBA00022840"/>
    </source>
</evidence>
<evidence type="ECO:0000313" key="3">
    <source>
        <dbReference type="EMBL" id="KCW72585.1"/>
    </source>
</evidence>
<sequence>MWWPVMQNSARLTVPRGPSIACSNAKAIEWDAAWLNNVDPFGRAAVRVHLSPFDKHVTASNAGMMHSEIGGGAKSMMEFNAPGLAIQN</sequence>
<protein>
    <submittedName>
        <fullName evidence="3">Uncharacterized protein</fullName>
    </submittedName>
</protein>
<dbReference type="AlphaFoldDB" id="A0A059C3S7"/>
<proteinExistence type="predicted"/>
<dbReference type="GO" id="GO:0005524">
    <property type="term" value="F:ATP binding"/>
    <property type="evidence" value="ECO:0007669"/>
    <property type="project" value="UniProtKB-KW"/>
</dbReference>
<name>A0A059C3S7_EUCGR</name>
<accession>A0A059C3S7</accession>
<dbReference type="EMBL" id="KK198757">
    <property type="protein sequence ID" value="KCW72585.1"/>
    <property type="molecule type" value="Genomic_DNA"/>
</dbReference>
<keyword evidence="1" id="KW-0547">Nucleotide-binding</keyword>
<evidence type="ECO:0000256" key="1">
    <source>
        <dbReference type="ARBA" id="ARBA00022741"/>
    </source>
</evidence>
<organism evidence="3">
    <name type="scientific">Eucalyptus grandis</name>
    <name type="common">Flooded gum</name>
    <dbReference type="NCBI Taxonomy" id="71139"/>
    <lineage>
        <taxon>Eukaryota</taxon>
        <taxon>Viridiplantae</taxon>
        <taxon>Streptophyta</taxon>
        <taxon>Embryophyta</taxon>
        <taxon>Tracheophyta</taxon>
        <taxon>Spermatophyta</taxon>
        <taxon>Magnoliopsida</taxon>
        <taxon>eudicotyledons</taxon>
        <taxon>Gunneridae</taxon>
        <taxon>Pentapetalae</taxon>
        <taxon>rosids</taxon>
        <taxon>malvids</taxon>
        <taxon>Myrtales</taxon>
        <taxon>Myrtaceae</taxon>
        <taxon>Myrtoideae</taxon>
        <taxon>Eucalypteae</taxon>
        <taxon>Eucalyptus</taxon>
    </lineage>
</organism>